<evidence type="ECO:0000256" key="4">
    <source>
        <dbReference type="ARBA" id="ARBA00023239"/>
    </source>
</evidence>
<dbReference type="PANTHER" id="PTHR30246:SF1">
    <property type="entry name" value="2-DEHYDRO-3-DEOXY-6-PHOSPHOGALACTONATE ALDOLASE-RELATED"/>
    <property type="match status" value="1"/>
</dbReference>
<dbReference type="GO" id="GO:0016829">
    <property type="term" value="F:lyase activity"/>
    <property type="evidence" value="ECO:0007669"/>
    <property type="project" value="UniProtKB-KW"/>
</dbReference>
<sequence>MTAVVDFAAAFARCPLVAILRGVRPDEVEPIGAALVDAGFTLIEVPLNSPDPLESIARLVRTVGDRAMIGAGTVLTTDAVAGVAAAGGRMVVSPNTNPQVIRATVAADMASLPGYFTPSEAFAALEAGATALKLFPAEGASPAVLKAHRAVLPKETPMLAVGGVTPTTMRPWREAGANGFGLGSALYRAGDGVDTVARQAKDFVANLG</sequence>
<dbReference type="InterPro" id="IPR013785">
    <property type="entry name" value="Aldolase_TIM"/>
</dbReference>
<dbReference type="NCBIfam" id="NF006600">
    <property type="entry name" value="PRK09140.1"/>
    <property type="match status" value="1"/>
</dbReference>
<dbReference type="OrthoDB" id="7204076at2"/>
<evidence type="ECO:0000256" key="2">
    <source>
        <dbReference type="ARBA" id="ARBA00006906"/>
    </source>
</evidence>
<protein>
    <submittedName>
        <fullName evidence="6">2-keto-3-deoxy-phosphogalactonate aldolase</fullName>
    </submittedName>
</protein>
<keyword evidence="5" id="KW-0119">Carbohydrate metabolism</keyword>
<dbReference type="SUPFAM" id="SSF51569">
    <property type="entry name" value="Aldolase"/>
    <property type="match status" value="1"/>
</dbReference>
<organism evidence="6 7">
    <name type="scientific">Hephaestia caeni</name>
    <dbReference type="NCBI Taxonomy" id="645617"/>
    <lineage>
        <taxon>Bacteria</taxon>
        <taxon>Pseudomonadati</taxon>
        <taxon>Pseudomonadota</taxon>
        <taxon>Alphaproteobacteria</taxon>
        <taxon>Sphingomonadales</taxon>
        <taxon>Sphingomonadaceae</taxon>
        <taxon>Hephaestia</taxon>
    </lineage>
</organism>
<evidence type="ECO:0000313" key="7">
    <source>
        <dbReference type="Proteomes" id="UP000266568"/>
    </source>
</evidence>
<dbReference type="EMBL" id="QXDC01000004">
    <property type="protein sequence ID" value="RIA37436.1"/>
    <property type="molecule type" value="Genomic_DNA"/>
</dbReference>
<comment type="similarity">
    <text evidence="2">Belongs to the KHG/KDPG aldolase family.</text>
</comment>
<evidence type="ECO:0000256" key="3">
    <source>
        <dbReference type="ARBA" id="ARBA00011233"/>
    </source>
</evidence>
<dbReference type="RefSeq" id="WP_119036750.1">
    <property type="nucleotide sequence ID" value="NZ_QXDC01000004.1"/>
</dbReference>
<dbReference type="Proteomes" id="UP000266568">
    <property type="component" value="Unassembled WGS sequence"/>
</dbReference>
<comment type="caution">
    <text evidence="6">The sequence shown here is derived from an EMBL/GenBank/DDBJ whole genome shotgun (WGS) entry which is preliminary data.</text>
</comment>
<proteinExistence type="inferred from homology"/>
<comment type="pathway">
    <text evidence="1">Carbohydrate acid metabolism.</text>
</comment>
<keyword evidence="4" id="KW-0456">Lyase</keyword>
<dbReference type="PANTHER" id="PTHR30246">
    <property type="entry name" value="2-KETO-3-DEOXY-6-PHOSPHOGLUCONATE ALDOLASE"/>
    <property type="match status" value="1"/>
</dbReference>
<accession>A0A397NIS4</accession>
<dbReference type="AlphaFoldDB" id="A0A397NIS4"/>
<evidence type="ECO:0000313" key="6">
    <source>
        <dbReference type="EMBL" id="RIA37436.1"/>
    </source>
</evidence>
<gene>
    <name evidence="6" type="ORF">DFR49_3321</name>
</gene>
<keyword evidence="7" id="KW-1185">Reference proteome</keyword>
<reference evidence="6 7" key="1">
    <citation type="submission" date="2018-08" db="EMBL/GenBank/DDBJ databases">
        <title>Genomic Encyclopedia of Type Strains, Phase IV (KMG-IV): sequencing the most valuable type-strain genomes for metagenomic binning, comparative biology and taxonomic classification.</title>
        <authorList>
            <person name="Goeker M."/>
        </authorList>
    </citation>
    <scope>NUCLEOTIDE SEQUENCE [LARGE SCALE GENOMIC DNA]</scope>
    <source>
        <strain evidence="6 7">DSM 25527</strain>
    </source>
</reference>
<dbReference type="Gene3D" id="3.20.20.70">
    <property type="entry name" value="Aldolase class I"/>
    <property type="match status" value="1"/>
</dbReference>
<comment type="subunit">
    <text evidence="3">Homotrimer.</text>
</comment>
<evidence type="ECO:0000256" key="5">
    <source>
        <dbReference type="ARBA" id="ARBA00023277"/>
    </source>
</evidence>
<evidence type="ECO:0000256" key="1">
    <source>
        <dbReference type="ARBA" id="ARBA00004761"/>
    </source>
</evidence>
<name>A0A397NIS4_9SPHN</name>
<dbReference type="Pfam" id="PF01081">
    <property type="entry name" value="Aldolase"/>
    <property type="match status" value="1"/>
</dbReference>
<dbReference type="CDD" id="cd00452">
    <property type="entry name" value="KDPG_aldolase"/>
    <property type="match status" value="1"/>
</dbReference>
<dbReference type="InterPro" id="IPR000887">
    <property type="entry name" value="Aldlse_KDPG_KHG"/>
</dbReference>